<dbReference type="GeneID" id="8512459"/>
<gene>
    <name evidence="1" type="ordered locus">Metvu_0133</name>
</gene>
<organism evidence="1 2">
    <name type="scientific">Methanocaldococcus vulcanius (strain ATCC 700851 / DSM 12094 / M7)</name>
    <name type="common">Methanococcus vulcanius</name>
    <dbReference type="NCBI Taxonomy" id="579137"/>
    <lineage>
        <taxon>Archaea</taxon>
        <taxon>Methanobacteriati</taxon>
        <taxon>Methanobacteriota</taxon>
        <taxon>Methanomada group</taxon>
        <taxon>Methanococci</taxon>
        <taxon>Methanococcales</taxon>
        <taxon>Methanocaldococcaceae</taxon>
        <taxon>Methanocaldococcus</taxon>
    </lineage>
</organism>
<dbReference type="RefSeq" id="WP_012819547.1">
    <property type="nucleotide sequence ID" value="NC_013407.1"/>
</dbReference>
<sequence length="284" mass="32220">MNVKLTSKTIIKKIIIIFIISAILLSLNFGERTIAKMGYSYTITGEITNTNPYSIFVAVPSNISFEEKTLPKPKDCLSATLDLVNQTSGVVYYSDIFNGKKGFWIPPFTTVKIRIYNYNKTTYDINIDNSQSDYDVVGPAVVDKVKVLDLNTLFKDAEDKGIKIGKFKMYVDGYVVKEDTDSISIIIPAPIIIKNYDEFYKIVGNGDADVWISSYNSWYEKQLERKGINPNNDNPLIPQDNGVLEPPDNFKIFDVPAMAFTTSSFHPIDFYYIVYKYESDGNEQ</sequence>
<evidence type="ECO:0000313" key="1">
    <source>
        <dbReference type="EMBL" id="ACX72001.1"/>
    </source>
</evidence>
<accession>C9REJ9</accession>
<dbReference type="STRING" id="579137.Metvu_0133"/>
<dbReference type="eggNOG" id="arCOG05054">
    <property type="taxonomic scope" value="Archaea"/>
</dbReference>
<dbReference type="KEGG" id="mvu:Metvu_0133"/>
<keyword evidence="2" id="KW-1185">Reference proteome</keyword>
<name>C9REJ9_METVM</name>
<dbReference type="EMBL" id="CP001787">
    <property type="protein sequence ID" value="ACX72001.1"/>
    <property type="molecule type" value="Genomic_DNA"/>
</dbReference>
<dbReference type="Proteomes" id="UP000002063">
    <property type="component" value="Chromosome"/>
</dbReference>
<evidence type="ECO:0000313" key="2">
    <source>
        <dbReference type="Proteomes" id="UP000002063"/>
    </source>
</evidence>
<reference evidence="1" key="1">
    <citation type="submission" date="2009-10" db="EMBL/GenBank/DDBJ databases">
        <title>Complete sequence of chromosome of Methanocaldococcus vulcanius M7.</title>
        <authorList>
            <consortium name="US DOE Joint Genome Institute"/>
            <person name="Lucas S."/>
            <person name="Copeland A."/>
            <person name="Lapidus A."/>
            <person name="Glavina del Rio T."/>
            <person name="Dalin E."/>
            <person name="Tice H."/>
            <person name="Bruce D."/>
            <person name="Goodwin L."/>
            <person name="Pitluck S."/>
            <person name="Lcollab F.I."/>
            <person name="Brettin T."/>
            <person name="Detter J.C."/>
            <person name="Han C."/>
            <person name="Tapia R."/>
            <person name="Kuske C.R."/>
            <person name="Schmutz J."/>
            <person name="Larimer F."/>
            <person name="Land M."/>
            <person name="Hauser L."/>
            <person name="Kyrpides N."/>
            <person name="Ovchinikova G."/>
            <person name="Sieprawska-Lupa M."/>
            <person name="Whitman W.B."/>
            <person name="Woyke T."/>
        </authorList>
    </citation>
    <scope>NUCLEOTIDE SEQUENCE [LARGE SCALE GENOMIC DNA]</scope>
    <source>
        <strain evidence="1">M7</strain>
    </source>
</reference>
<protein>
    <submittedName>
        <fullName evidence="1">Uncharacterized protein</fullName>
    </submittedName>
</protein>
<dbReference type="OrthoDB" id="66027at2157"/>
<proteinExistence type="predicted"/>
<dbReference type="AlphaFoldDB" id="C9REJ9"/>
<dbReference type="HOGENOM" id="CLU_978658_0_0_2"/>